<reference evidence="2 3" key="1">
    <citation type="submission" date="2018-02" db="EMBL/GenBank/DDBJ databases">
        <title>The genomes of Aspergillus section Nigri reveals drivers in fungal speciation.</title>
        <authorList>
            <consortium name="DOE Joint Genome Institute"/>
            <person name="Vesth T.C."/>
            <person name="Nybo J."/>
            <person name="Theobald S."/>
            <person name="Brandl J."/>
            <person name="Frisvad J.C."/>
            <person name="Nielsen K.F."/>
            <person name="Lyhne E.K."/>
            <person name="Kogle M.E."/>
            <person name="Kuo A."/>
            <person name="Riley R."/>
            <person name="Clum A."/>
            <person name="Nolan M."/>
            <person name="Lipzen A."/>
            <person name="Salamov A."/>
            <person name="Henrissat B."/>
            <person name="Wiebenga A."/>
            <person name="De vries R.P."/>
            <person name="Grigoriev I.V."/>
            <person name="Mortensen U.H."/>
            <person name="Andersen M.R."/>
            <person name="Baker S.E."/>
        </authorList>
    </citation>
    <scope>NUCLEOTIDE SEQUENCE [LARGE SCALE GENOMIC DNA]</scope>
    <source>
        <strain evidence="2 3">CBS 121593</strain>
    </source>
</reference>
<evidence type="ECO:0000256" key="1">
    <source>
        <dbReference type="SAM" id="Phobius"/>
    </source>
</evidence>
<organism evidence="2 3">
    <name type="scientific">Aspergillus ibericus CBS 121593</name>
    <dbReference type="NCBI Taxonomy" id="1448316"/>
    <lineage>
        <taxon>Eukaryota</taxon>
        <taxon>Fungi</taxon>
        <taxon>Dikarya</taxon>
        <taxon>Ascomycota</taxon>
        <taxon>Pezizomycotina</taxon>
        <taxon>Eurotiomycetes</taxon>
        <taxon>Eurotiomycetidae</taxon>
        <taxon>Eurotiales</taxon>
        <taxon>Aspergillaceae</taxon>
        <taxon>Aspergillus</taxon>
        <taxon>Aspergillus subgen. Circumdati</taxon>
    </lineage>
</organism>
<dbReference type="EMBL" id="KZ824490">
    <property type="protein sequence ID" value="RAK95534.1"/>
    <property type="molecule type" value="Genomic_DNA"/>
</dbReference>
<sequence length="85" mass="9046">MAGLPLVRTSSMSAKAKAIKIGIHLVINILSVAFSSFCYNILMSPYEQTSTGPIRSADVSRLASSIYKSVVYTSINANTYAALVA</sequence>
<feature type="transmembrane region" description="Helical" evidence="1">
    <location>
        <begin position="21"/>
        <end position="42"/>
    </location>
</feature>
<keyword evidence="1" id="KW-0812">Transmembrane</keyword>
<dbReference type="GeneID" id="37226652"/>
<name>A0A395GJJ3_9EURO</name>
<proteinExistence type="predicted"/>
<keyword evidence="1" id="KW-1133">Transmembrane helix</keyword>
<keyword evidence="1" id="KW-0472">Membrane</keyword>
<gene>
    <name evidence="2" type="ORF">BO80DRAFT_450110</name>
</gene>
<evidence type="ECO:0000313" key="3">
    <source>
        <dbReference type="Proteomes" id="UP000249402"/>
    </source>
</evidence>
<protein>
    <submittedName>
        <fullName evidence="2">Uncharacterized protein</fullName>
    </submittedName>
</protein>
<accession>A0A395GJJ3</accession>
<dbReference type="Proteomes" id="UP000249402">
    <property type="component" value="Unassembled WGS sequence"/>
</dbReference>
<dbReference type="RefSeq" id="XP_025569862.1">
    <property type="nucleotide sequence ID" value="XM_025721787.1"/>
</dbReference>
<keyword evidence="3" id="KW-1185">Reference proteome</keyword>
<dbReference type="AlphaFoldDB" id="A0A395GJJ3"/>
<evidence type="ECO:0000313" key="2">
    <source>
        <dbReference type="EMBL" id="RAK95534.1"/>
    </source>
</evidence>
<dbReference type="VEuPathDB" id="FungiDB:BO80DRAFT_450110"/>